<proteinExistence type="predicted"/>
<sequence length="147" mass="16372">MKRTALRFALLLSVLLNLGVVAAIALDALREPSAPVLPDYLSLNADQRARWHAAEAPFLAQFGAASARLETHRMALIRRIFSETVDPVAIEAERAQIALLQQAQQRLMIEQLLTERAMLDPAQRERLAHLLLNQPEVSSALEALHRP</sequence>
<accession>A0A557R023</accession>
<protein>
    <submittedName>
        <fullName evidence="1">Periplasmic heavy metal sensor</fullName>
    </submittedName>
</protein>
<dbReference type="OrthoDB" id="8776540at2"/>
<gene>
    <name evidence="1" type="ORF">FHP91_02255</name>
</gene>
<name>A0A557R023_9RHOO</name>
<reference evidence="1 2" key="1">
    <citation type="submission" date="2019-07" db="EMBL/GenBank/DDBJ databases">
        <title>The pathways for chlorine oxyanion respiration interact through the shared metabolite chlorate.</title>
        <authorList>
            <person name="Barnum T.P."/>
            <person name="Cheng Y."/>
            <person name="Hill K.A."/>
            <person name="Lucas L.N."/>
            <person name="Carlson H.K."/>
            <person name="Coates J.D."/>
        </authorList>
    </citation>
    <scope>NUCLEOTIDE SEQUENCE [LARGE SCALE GENOMIC DNA]</scope>
    <source>
        <strain evidence="1 2">SFB-3</strain>
    </source>
</reference>
<dbReference type="Pfam" id="PF13801">
    <property type="entry name" value="Metal_resist"/>
    <property type="match status" value="1"/>
</dbReference>
<organism evidence="1 2">
    <name type="scientific">Denitromonas halophila</name>
    <dbReference type="NCBI Taxonomy" id="1629404"/>
    <lineage>
        <taxon>Bacteria</taxon>
        <taxon>Pseudomonadati</taxon>
        <taxon>Pseudomonadota</taxon>
        <taxon>Betaproteobacteria</taxon>
        <taxon>Rhodocyclales</taxon>
        <taxon>Zoogloeaceae</taxon>
        <taxon>Denitromonas</taxon>
    </lineage>
</organism>
<dbReference type="AlphaFoldDB" id="A0A557R023"/>
<dbReference type="Proteomes" id="UP000319502">
    <property type="component" value="Unassembled WGS sequence"/>
</dbReference>
<dbReference type="Gene3D" id="1.20.120.1490">
    <property type="match status" value="1"/>
</dbReference>
<evidence type="ECO:0000313" key="1">
    <source>
        <dbReference type="EMBL" id="TVO58512.1"/>
    </source>
</evidence>
<dbReference type="InterPro" id="IPR025961">
    <property type="entry name" value="Metal_resist"/>
</dbReference>
<evidence type="ECO:0000313" key="2">
    <source>
        <dbReference type="Proteomes" id="UP000319502"/>
    </source>
</evidence>
<keyword evidence="2" id="KW-1185">Reference proteome</keyword>
<comment type="caution">
    <text evidence="1">The sequence shown here is derived from an EMBL/GenBank/DDBJ whole genome shotgun (WGS) entry which is preliminary data.</text>
</comment>
<dbReference type="RefSeq" id="WP_144308053.1">
    <property type="nucleotide sequence ID" value="NZ_VMNK01000003.1"/>
</dbReference>
<dbReference type="EMBL" id="VMNK01000003">
    <property type="protein sequence ID" value="TVO58512.1"/>
    <property type="molecule type" value="Genomic_DNA"/>
</dbReference>